<reference evidence="6" key="1">
    <citation type="submission" date="2021-01" db="EMBL/GenBank/DDBJ databases">
        <title>Whole genome shotgun sequence of Spirilliplanes yamanashiensis NBRC 15828.</title>
        <authorList>
            <person name="Komaki H."/>
            <person name="Tamura T."/>
        </authorList>
    </citation>
    <scope>NUCLEOTIDE SEQUENCE</scope>
    <source>
        <strain evidence="6">NBRC 15828</strain>
    </source>
</reference>
<dbReference type="SUPFAM" id="SSF47336">
    <property type="entry name" value="ACP-like"/>
    <property type="match status" value="2"/>
</dbReference>
<dbReference type="InterPro" id="IPR009081">
    <property type="entry name" value="PP-bd_ACP"/>
</dbReference>
<dbReference type="PROSITE" id="PS00455">
    <property type="entry name" value="AMP_BINDING"/>
    <property type="match status" value="2"/>
</dbReference>
<dbReference type="InterPro" id="IPR036736">
    <property type="entry name" value="ACP-like_sf"/>
</dbReference>
<dbReference type="Gene3D" id="3.30.300.30">
    <property type="match status" value="2"/>
</dbReference>
<dbReference type="Pfam" id="PF00550">
    <property type="entry name" value="PP-binding"/>
    <property type="match status" value="2"/>
</dbReference>
<dbReference type="InterPro" id="IPR006162">
    <property type="entry name" value="Ppantetheine_attach_site"/>
</dbReference>
<dbReference type="GO" id="GO:0008610">
    <property type="term" value="P:lipid biosynthetic process"/>
    <property type="evidence" value="ECO:0007669"/>
    <property type="project" value="UniProtKB-ARBA"/>
</dbReference>
<dbReference type="Gene3D" id="1.10.1200.10">
    <property type="entry name" value="ACP-like"/>
    <property type="match status" value="1"/>
</dbReference>
<proteinExistence type="predicted"/>
<dbReference type="EMBL" id="BOOY01000006">
    <property type="protein sequence ID" value="GIJ01877.1"/>
    <property type="molecule type" value="Genomic_DNA"/>
</dbReference>
<evidence type="ECO:0000313" key="7">
    <source>
        <dbReference type="Proteomes" id="UP000652013"/>
    </source>
</evidence>
<feature type="domain" description="Carrier" evidence="5">
    <location>
        <begin position="1524"/>
        <end position="1599"/>
    </location>
</feature>
<dbReference type="Gene3D" id="3.40.50.1820">
    <property type="entry name" value="alpha/beta hydrolase"/>
    <property type="match status" value="1"/>
</dbReference>
<evidence type="ECO:0000256" key="1">
    <source>
        <dbReference type="ARBA" id="ARBA00001957"/>
    </source>
</evidence>
<dbReference type="PANTHER" id="PTHR45527">
    <property type="entry name" value="NONRIBOSOMAL PEPTIDE SYNTHETASE"/>
    <property type="match status" value="1"/>
</dbReference>
<dbReference type="GO" id="GO:0072330">
    <property type="term" value="P:monocarboxylic acid biosynthetic process"/>
    <property type="evidence" value="ECO:0007669"/>
    <property type="project" value="UniProtKB-ARBA"/>
</dbReference>
<dbReference type="InterPro" id="IPR010071">
    <property type="entry name" value="AA_adenyl_dom"/>
</dbReference>
<dbReference type="PROSITE" id="PS50075">
    <property type="entry name" value="CARRIER"/>
    <property type="match status" value="2"/>
</dbReference>
<dbReference type="GO" id="GO:0031177">
    <property type="term" value="F:phosphopantetheine binding"/>
    <property type="evidence" value="ECO:0007669"/>
    <property type="project" value="InterPro"/>
</dbReference>
<dbReference type="FunFam" id="3.40.50.980:FF:000002">
    <property type="entry name" value="Enterobactin synthetase component F"/>
    <property type="match status" value="1"/>
</dbReference>
<dbReference type="InterPro" id="IPR020845">
    <property type="entry name" value="AMP-binding_CS"/>
</dbReference>
<dbReference type="SUPFAM" id="SSF53474">
    <property type="entry name" value="alpha/beta-Hydrolases"/>
    <property type="match status" value="1"/>
</dbReference>
<dbReference type="GO" id="GO:0003824">
    <property type="term" value="F:catalytic activity"/>
    <property type="evidence" value="ECO:0007669"/>
    <property type="project" value="InterPro"/>
</dbReference>
<dbReference type="Pfam" id="PF00668">
    <property type="entry name" value="Condensation"/>
    <property type="match status" value="1"/>
</dbReference>
<dbReference type="GO" id="GO:0044550">
    <property type="term" value="P:secondary metabolite biosynthetic process"/>
    <property type="evidence" value="ECO:0007669"/>
    <property type="project" value="UniProtKB-ARBA"/>
</dbReference>
<dbReference type="Gene3D" id="3.30.559.30">
    <property type="entry name" value="Nonribosomal peptide synthetase, condensation domain"/>
    <property type="match status" value="1"/>
</dbReference>
<dbReference type="PANTHER" id="PTHR45527:SF1">
    <property type="entry name" value="FATTY ACID SYNTHASE"/>
    <property type="match status" value="1"/>
</dbReference>
<evidence type="ECO:0000259" key="5">
    <source>
        <dbReference type="PROSITE" id="PS50075"/>
    </source>
</evidence>
<name>A0A8J3Y5S6_9ACTN</name>
<dbReference type="FunFam" id="3.40.50.12780:FF:000012">
    <property type="entry name" value="Non-ribosomal peptide synthetase"/>
    <property type="match status" value="2"/>
</dbReference>
<organism evidence="6 7">
    <name type="scientific">Spirilliplanes yamanashiensis</name>
    <dbReference type="NCBI Taxonomy" id="42233"/>
    <lineage>
        <taxon>Bacteria</taxon>
        <taxon>Bacillati</taxon>
        <taxon>Actinomycetota</taxon>
        <taxon>Actinomycetes</taxon>
        <taxon>Micromonosporales</taxon>
        <taxon>Micromonosporaceae</taxon>
        <taxon>Spirilliplanes</taxon>
    </lineage>
</organism>
<dbReference type="Pfam" id="PF00975">
    <property type="entry name" value="Thioesterase"/>
    <property type="match status" value="1"/>
</dbReference>
<dbReference type="GO" id="GO:0005737">
    <property type="term" value="C:cytoplasm"/>
    <property type="evidence" value="ECO:0007669"/>
    <property type="project" value="TreeGrafter"/>
</dbReference>
<protein>
    <recommendedName>
        <fullName evidence="5">Carrier domain-containing protein</fullName>
    </recommendedName>
</protein>
<dbReference type="Pfam" id="PF00501">
    <property type="entry name" value="AMP-binding"/>
    <property type="match status" value="2"/>
</dbReference>
<dbReference type="SMART" id="SM00823">
    <property type="entry name" value="PKS_PP"/>
    <property type="match status" value="2"/>
</dbReference>
<dbReference type="CDD" id="cd17652">
    <property type="entry name" value="A_NRPS_CmdD_like"/>
    <property type="match status" value="1"/>
</dbReference>
<gene>
    <name evidence="6" type="ORF">Sya03_12290</name>
</gene>
<feature type="domain" description="Carrier" evidence="5">
    <location>
        <begin position="518"/>
        <end position="593"/>
    </location>
</feature>
<dbReference type="InterPro" id="IPR023213">
    <property type="entry name" value="CAT-like_dom_sf"/>
</dbReference>
<evidence type="ECO:0000256" key="3">
    <source>
        <dbReference type="ARBA" id="ARBA00022553"/>
    </source>
</evidence>
<dbReference type="SUPFAM" id="SSF52777">
    <property type="entry name" value="CoA-dependent acyltransferases"/>
    <property type="match status" value="2"/>
</dbReference>
<dbReference type="FunFam" id="3.30.300.30:FF:000010">
    <property type="entry name" value="Enterobactin synthetase component F"/>
    <property type="match status" value="1"/>
</dbReference>
<dbReference type="FunFam" id="1.10.1200.10:FF:000016">
    <property type="entry name" value="Non-ribosomal peptide synthase"/>
    <property type="match status" value="2"/>
</dbReference>
<dbReference type="FunFam" id="2.30.38.10:FF:000001">
    <property type="entry name" value="Non-ribosomal peptide synthetase PvdI"/>
    <property type="match status" value="2"/>
</dbReference>
<dbReference type="InterPro" id="IPR001242">
    <property type="entry name" value="Condensation_dom"/>
</dbReference>
<dbReference type="Gene3D" id="3.30.559.10">
    <property type="entry name" value="Chloramphenicol acetyltransferase-like domain"/>
    <property type="match status" value="1"/>
</dbReference>
<dbReference type="InterPro" id="IPR045851">
    <property type="entry name" value="AMP-bd_C_sf"/>
</dbReference>
<dbReference type="InterPro" id="IPR025110">
    <property type="entry name" value="AMP-bd_C"/>
</dbReference>
<dbReference type="SUPFAM" id="SSF56801">
    <property type="entry name" value="Acetyl-CoA synthetase-like"/>
    <property type="match status" value="2"/>
</dbReference>
<dbReference type="Gene3D" id="2.30.38.10">
    <property type="entry name" value="Luciferase, Domain 3"/>
    <property type="match status" value="1"/>
</dbReference>
<dbReference type="InterPro" id="IPR029058">
    <property type="entry name" value="AB_hydrolase_fold"/>
</dbReference>
<feature type="region of interest" description="Disordered" evidence="4">
    <location>
        <begin position="1504"/>
        <end position="1524"/>
    </location>
</feature>
<dbReference type="InterPro" id="IPR042099">
    <property type="entry name" value="ANL_N_sf"/>
</dbReference>
<dbReference type="FunFam" id="3.40.50.980:FF:000001">
    <property type="entry name" value="Non-ribosomal peptide synthetase"/>
    <property type="match status" value="2"/>
</dbReference>
<accession>A0A8J3Y5S6</accession>
<comment type="cofactor">
    <cofactor evidence="1">
        <name>pantetheine 4'-phosphate</name>
        <dbReference type="ChEBI" id="CHEBI:47942"/>
    </cofactor>
</comment>
<evidence type="ECO:0000256" key="4">
    <source>
        <dbReference type="SAM" id="MobiDB-lite"/>
    </source>
</evidence>
<dbReference type="GO" id="GO:0043041">
    <property type="term" value="P:amino acid activation for nonribosomal peptide biosynthetic process"/>
    <property type="evidence" value="ECO:0007669"/>
    <property type="project" value="TreeGrafter"/>
</dbReference>
<dbReference type="InterPro" id="IPR020806">
    <property type="entry name" value="PKS_PP-bd"/>
</dbReference>
<keyword evidence="2" id="KW-0596">Phosphopantetheine</keyword>
<dbReference type="Gene3D" id="3.40.50.980">
    <property type="match status" value="2"/>
</dbReference>
<dbReference type="RefSeq" id="WP_203937191.1">
    <property type="nucleotide sequence ID" value="NZ_BAAAGJ010000005.1"/>
</dbReference>
<dbReference type="Pfam" id="PF13193">
    <property type="entry name" value="AMP-binding_C"/>
    <property type="match status" value="2"/>
</dbReference>
<dbReference type="PROSITE" id="PS00012">
    <property type="entry name" value="PHOSPHOPANTETHEINE"/>
    <property type="match status" value="2"/>
</dbReference>
<dbReference type="InterPro" id="IPR001031">
    <property type="entry name" value="Thioesterase"/>
</dbReference>
<keyword evidence="7" id="KW-1185">Reference proteome</keyword>
<sequence>MISLERWNDTAAAVPDTTLPELFAARVAAAPDAVAVWCDGATVTYAELDARVNRLARHLAEHGVRPGALVAVAVPRSVELVVSLLATLRAGAAYLPVDADYPADRIAFMLADASAAVVLTAHGAPLPELDVPVLDAADPLTGVDAGPVPPPPGWGGRSPAYVIYTSGSTGRPKGVVIDHAAIVNRLVWMQAEYGLGPGDRVLQKTPSGFDVSVWEFFWPLIEGVPLVMARPGGHGDPGYLAAVIQQAAVTTVHFVPSMLAVFLDEPAARRCTGLRRVVCSGEALPAELVQTFFATLPGVELHNLYGPTEAAVDVTYWPCAPDPQATSVPIGRPVFNTQVHVLDAELRPVAVGETGELYLAGVQLAQGYLHRPSLTAERFTANPYGPPGSRLYRTGDLARRRPDGALDYLGRADHQVKIRGLRIELGEIESALAAHPGVHRCVVIAREDRPGHPRLVAYVQQPSPPEAELRDYLLERLPTHMVPTGYVPLAAFPVTANGKLDRAALPAPGAPVTAAGRAPRNAREQVLAELFAEILRLDAVGADDDFFALGGDSLLAARLVTRVRAVFGADIDLRAVFEAPTVAGFAERIGAAAAAPERPVPAPGDGPGPLSFAQRRLWLADRLSDGGGTWNMHLALRLAEPADPAALAAALDDLVDRHEPLRTIYPEPGPEPVVLPAGVRHHGFHTGPADLAAAAAQGFDLAREAPIRSHLSGDVLLVTLHHIAADGWSLAVLRDELAAAYVARRAGRAPAFAPLPLRYADFARWQHAVVAADGDRQLAYWRAQLAGAPEVLDLPLDRPRPARAAGRGAAAALSVPPALHAAVRDLARRTGTSPFMVLHAALAVLLTRLGAGTDLPIATVAAGRADEAFAPLAGCFLNTLVLRTDTGGDPQFTQLLHRVRDTGLAAYAHQDVPFDRVVEELRPARSAAHPLAQVLLVLQNTPPARSAPIGADVPVGVTAARLDLAVNLAERPDGGLGGRVEYDADLFDAATAEALAARYVRVLEAVTANPALAVSEVDVLLPADAPPPGAPGPAPAPLPRLIEAQVRRTPDGTAVVFRDERLSYAELNARANRLAHALVARGARPERRVALLLPRSADLIVAWLAVLKTGAAYVPVDPAYPAERVAYLLRDADPELVLTVPETAPLAAGLPTLCAATGGTADDTDPAVDIAVDHPAYVIYTSGSTGAPKGAAVTHRGVAAVAGVHADRLGLGPGSRFLLLVSISFDVSMADIAMTLTSGATLVLPPPERRAAGDDLAASLREHRITHTDLVASMLGSLPGVDLPDLRGFVVGGEPLSAELAARWAPGRTVMQVYGPTETTVVATMSAPLTGAEPAPPPIGRPVPGMRAHVLDERLRPVPAGVPGELYLAGDGLARGYLGRPGVTAERFVADPYGPPGSRMYRTGDVVRRRPDGDLEFRGRSDDQVKVRGFRIEPGEVEAALTGHGAVARSAVVVRAGRLVGYVVPAPGHTPDPAELTRHAAAHLPAHMVPSAVVVLDALPTTPSGKLDRRALPDPPAAATTATPPGTLRERLLADLFAEALGVDGVGADDDFFALGGHSLLAARLTARIRETLGAAVGLRDLFDAPTVAGLARHLDAGAPPSDGLEPLLALRRSGAAAPLFCVHPALGLSWVYAGLLGHLPADVPLYGLQATADPEGHLARLRAVQPSGPYRLLGWSYGGLVAHDLAVRLRAAGEQVELLAIMDSYPHTAPPPAEYTGAAAYRTAAESVGVPGADVTDAAGLRTALTAAGSPLAVLGADRLDTVVAGLRRHLAAMAGHTPGVFDGDVLFFAARHDGPNPPTPRAWTPYVTGAVTVHPVDAAHGAMTAPGPLARIGHILARTLQEQP</sequence>
<evidence type="ECO:0000313" key="6">
    <source>
        <dbReference type="EMBL" id="GIJ01877.1"/>
    </source>
</evidence>
<keyword evidence="3" id="KW-0597">Phosphoprotein</keyword>
<dbReference type="NCBIfam" id="TIGR01733">
    <property type="entry name" value="AA-adenyl-dom"/>
    <property type="match status" value="2"/>
</dbReference>
<dbReference type="Proteomes" id="UP000652013">
    <property type="component" value="Unassembled WGS sequence"/>
</dbReference>
<dbReference type="InterPro" id="IPR000873">
    <property type="entry name" value="AMP-dep_synth/lig_dom"/>
</dbReference>
<dbReference type="CDD" id="cd17646">
    <property type="entry name" value="A_NRPS_AB3403-like"/>
    <property type="match status" value="1"/>
</dbReference>
<dbReference type="Gene3D" id="3.40.50.12780">
    <property type="entry name" value="N-terminal domain of ligase-like"/>
    <property type="match status" value="1"/>
</dbReference>
<evidence type="ECO:0000256" key="2">
    <source>
        <dbReference type="ARBA" id="ARBA00022450"/>
    </source>
</evidence>
<comment type="caution">
    <text evidence="6">The sequence shown here is derived from an EMBL/GenBank/DDBJ whole genome shotgun (WGS) entry which is preliminary data.</text>
</comment>